<gene>
    <name evidence="1" type="ORF">ANCCAN_00469</name>
</gene>
<sequence length="85" mass="9797">MDPEERISVDDALTDVDLWYDSSEDLDGEGLGITSDHQHNWKHVFVRCLHHMIGVIIFIRIQWITEQVGLGKFSLISPQFPLHTP</sequence>
<keyword evidence="2" id="KW-1185">Reference proteome</keyword>
<organism evidence="1 2">
    <name type="scientific">Ancylostoma caninum</name>
    <name type="common">Dog hookworm</name>
    <dbReference type="NCBI Taxonomy" id="29170"/>
    <lineage>
        <taxon>Eukaryota</taxon>
        <taxon>Metazoa</taxon>
        <taxon>Ecdysozoa</taxon>
        <taxon>Nematoda</taxon>
        <taxon>Chromadorea</taxon>
        <taxon>Rhabditida</taxon>
        <taxon>Rhabditina</taxon>
        <taxon>Rhabditomorpha</taxon>
        <taxon>Strongyloidea</taxon>
        <taxon>Ancylostomatidae</taxon>
        <taxon>Ancylostomatinae</taxon>
        <taxon>Ancylostoma</taxon>
    </lineage>
</organism>
<accession>A0A368H9Z6</accession>
<protein>
    <submittedName>
        <fullName evidence="1">Uncharacterized protein</fullName>
    </submittedName>
</protein>
<proteinExistence type="predicted"/>
<dbReference type="EMBL" id="JOJR01000002">
    <property type="protein sequence ID" value="RCN53404.1"/>
    <property type="molecule type" value="Genomic_DNA"/>
</dbReference>
<comment type="caution">
    <text evidence="1">The sequence shown here is derived from an EMBL/GenBank/DDBJ whole genome shotgun (WGS) entry which is preliminary data.</text>
</comment>
<dbReference type="AlphaFoldDB" id="A0A368H9Z6"/>
<dbReference type="Proteomes" id="UP000252519">
    <property type="component" value="Unassembled WGS sequence"/>
</dbReference>
<evidence type="ECO:0000313" key="1">
    <source>
        <dbReference type="EMBL" id="RCN53404.1"/>
    </source>
</evidence>
<reference evidence="1 2" key="1">
    <citation type="submission" date="2014-10" db="EMBL/GenBank/DDBJ databases">
        <title>Draft genome of the hookworm Ancylostoma caninum.</title>
        <authorList>
            <person name="Mitreva M."/>
        </authorList>
    </citation>
    <scope>NUCLEOTIDE SEQUENCE [LARGE SCALE GENOMIC DNA]</scope>
    <source>
        <strain evidence="1 2">Baltimore</strain>
    </source>
</reference>
<name>A0A368H9Z6_ANCCA</name>
<dbReference type="OrthoDB" id="10365000at2759"/>
<evidence type="ECO:0000313" key="2">
    <source>
        <dbReference type="Proteomes" id="UP000252519"/>
    </source>
</evidence>